<protein>
    <submittedName>
        <fullName evidence="2">Beta-lactamase family protein</fullName>
    </submittedName>
</protein>
<dbReference type="Proteomes" id="UP001519887">
    <property type="component" value="Unassembled WGS sequence"/>
</dbReference>
<feature type="domain" description="Beta-lactamase-related" evidence="1">
    <location>
        <begin position="14"/>
        <end position="362"/>
    </location>
</feature>
<dbReference type="InterPro" id="IPR050789">
    <property type="entry name" value="Diverse_Enzym_Activities"/>
</dbReference>
<accession>A0ABS7BVH6</accession>
<gene>
    <name evidence="2" type="ORF">K0U00_01205</name>
</gene>
<dbReference type="PANTHER" id="PTHR43283:SF3">
    <property type="entry name" value="BETA-LACTAMASE FAMILY PROTEIN (AFU_ORTHOLOGUE AFUA_5G07500)"/>
    <property type="match status" value="1"/>
</dbReference>
<dbReference type="RefSeq" id="WP_210044138.1">
    <property type="nucleotide sequence ID" value="NZ_JBHLVU010000009.1"/>
</dbReference>
<name>A0ABS7BVH6_9BACL</name>
<dbReference type="InterPro" id="IPR012338">
    <property type="entry name" value="Beta-lactam/transpept-like"/>
</dbReference>
<organism evidence="2 3">
    <name type="scientific">Paenibacillus sepulcri</name>
    <dbReference type="NCBI Taxonomy" id="359917"/>
    <lineage>
        <taxon>Bacteria</taxon>
        <taxon>Bacillati</taxon>
        <taxon>Bacillota</taxon>
        <taxon>Bacilli</taxon>
        <taxon>Bacillales</taxon>
        <taxon>Paenibacillaceae</taxon>
        <taxon>Paenibacillus</taxon>
    </lineage>
</organism>
<keyword evidence="3" id="KW-1185">Reference proteome</keyword>
<dbReference type="InterPro" id="IPR001466">
    <property type="entry name" value="Beta-lactam-related"/>
</dbReference>
<dbReference type="Gene3D" id="3.40.710.10">
    <property type="entry name" value="DD-peptidase/beta-lactamase superfamily"/>
    <property type="match status" value="1"/>
</dbReference>
<evidence type="ECO:0000313" key="2">
    <source>
        <dbReference type="EMBL" id="MBW7452658.1"/>
    </source>
</evidence>
<dbReference type="Pfam" id="PF00144">
    <property type="entry name" value="Beta-lactamase"/>
    <property type="match status" value="1"/>
</dbReference>
<evidence type="ECO:0000313" key="3">
    <source>
        <dbReference type="Proteomes" id="UP001519887"/>
    </source>
</evidence>
<sequence length="386" mass="43575">MNFSKLEDYLDRFYMEKNIPGVGFAMYYKHKPVFEHYAGFSDVENQIKFGPDTIFRLYSATKVITCTALLQLFEAGTFKLSDPLYAYIPEYRNMTVRHILKDGSEEVRPAQNNITIEHLFSMTAGLDKRDTGETRKVIEESKGEGKTLDVIKALAKEPLIFEPGTHFKYSACHDVLGALIEVLSGKTFGAYLKENIFDRIGMSETSFALKDEKRFCKLYNNFNGKTHTAKSIGETFVLQPGRAYESGGGGLYSTVADYILFAEALCNYGLASNGERILRKETVNEMRTKRLCQEAQQDFAKFGGVSKNGYSYGLGVRTLVDREENNSLSQNGEFGWDGARGCYVVIDPEAEVALFYAQQEGGSPWYRWHGTIRNYAYASVWGDKPL</sequence>
<proteinExistence type="predicted"/>
<dbReference type="SUPFAM" id="SSF56601">
    <property type="entry name" value="beta-lactamase/transpeptidase-like"/>
    <property type="match status" value="1"/>
</dbReference>
<dbReference type="PANTHER" id="PTHR43283">
    <property type="entry name" value="BETA-LACTAMASE-RELATED"/>
    <property type="match status" value="1"/>
</dbReference>
<comment type="caution">
    <text evidence="2">The sequence shown here is derived from an EMBL/GenBank/DDBJ whole genome shotgun (WGS) entry which is preliminary data.</text>
</comment>
<dbReference type="EMBL" id="JAHZIK010000010">
    <property type="protein sequence ID" value="MBW7452658.1"/>
    <property type="molecule type" value="Genomic_DNA"/>
</dbReference>
<reference evidence="2 3" key="1">
    <citation type="submission" date="2021-07" db="EMBL/GenBank/DDBJ databases">
        <title>Paenibacillus radiodurans sp. nov., isolated from the southeastern edge of Tengger Desert.</title>
        <authorList>
            <person name="Zhang G."/>
        </authorList>
    </citation>
    <scope>NUCLEOTIDE SEQUENCE [LARGE SCALE GENOMIC DNA]</scope>
    <source>
        <strain evidence="2 3">CCM 7311</strain>
    </source>
</reference>
<evidence type="ECO:0000259" key="1">
    <source>
        <dbReference type="Pfam" id="PF00144"/>
    </source>
</evidence>